<name>A0A5C6M4V7_9PLAN</name>
<evidence type="ECO:0000313" key="2">
    <source>
        <dbReference type="Proteomes" id="UP000321083"/>
    </source>
</evidence>
<dbReference type="EMBL" id="SRHE01000418">
    <property type="protein sequence ID" value="TWW09012.1"/>
    <property type="molecule type" value="Genomic_DNA"/>
</dbReference>
<sequence>MRSDANLGISIGNHRAVVLGAACGYSSQQLLPFVRSVQQAIPGAATVLFVDPLTVPDLSGVHVVSRRDCALRNRVRRLSRGRRLASQLLLTAGCGLQLVSGRTNVLLEAAFGVAVARYFWYRDFLRRHPGPGDQHIMLSDTRNVLLQGDPFTGLPKGRMFCGVEPVAMGSCSANSLWYGRAYGQAALSRIAMSEVLCSGVSGGPRELMKKYLDCMCREILRVGPKILWAAGYDQAVHNYLLRNTDLGQDFVFESWDSDRLTTLHYASDCGFVVNSSGRLCGPSGSPVAIVHQFDRHDRLQKWANSFGAGLLTSEKHGR</sequence>
<reference evidence="1 2" key="1">
    <citation type="submission" date="2019-08" db="EMBL/GenBank/DDBJ databases">
        <title>100 year-old enigma solved: identification of Planctomyces bekefii, the type genus and species of the phylum Planctomycetes.</title>
        <authorList>
            <person name="Svetlana D.N."/>
            <person name="Overmann J."/>
        </authorList>
    </citation>
    <scope>NUCLEOTIDE SEQUENCE [LARGE SCALE GENOMIC DNA]</scope>
    <source>
        <strain evidence="1">Phe10_nw2017</strain>
    </source>
</reference>
<comment type="caution">
    <text evidence="1">The sequence shown here is derived from an EMBL/GenBank/DDBJ whole genome shotgun (WGS) entry which is preliminary data.</text>
</comment>
<protein>
    <submittedName>
        <fullName evidence="1">Uncharacterized protein</fullName>
    </submittedName>
</protein>
<keyword evidence="2" id="KW-1185">Reference proteome</keyword>
<gene>
    <name evidence="1" type="ORF">E3A20_18590</name>
</gene>
<proteinExistence type="predicted"/>
<accession>A0A5C6M4V7</accession>
<organism evidence="1 2">
    <name type="scientific">Planctomyces bekefii</name>
    <dbReference type="NCBI Taxonomy" id="1653850"/>
    <lineage>
        <taxon>Bacteria</taxon>
        <taxon>Pseudomonadati</taxon>
        <taxon>Planctomycetota</taxon>
        <taxon>Planctomycetia</taxon>
        <taxon>Planctomycetales</taxon>
        <taxon>Planctomycetaceae</taxon>
        <taxon>Planctomyces</taxon>
    </lineage>
</organism>
<reference evidence="1 2" key="2">
    <citation type="submission" date="2019-08" db="EMBL/GenBank/DDBJ databases">
        <authorList>
            <person name="Henke P."/>
        </authorList>
    </citation>
    <scope>NUCLEOTIDE SEQUENCE [LARGE SCALE GENOMIC DNA]</scope>
    <source>
        <strain evidence="1">Phe10_nw2017</strain>
    </source>
</reference>
<evidence type="ECO:0000313" key="1">
    <source>
        <dbReference type="EMBL" id="TWW09012.1"/>
    </source>
</evidence>
<dbReference type="AlphaFoldDB" id="A0A5C6M4V7"/>
<dbReference type="Proteomes" id="UP000321083">
    <property type="component" value="Unassembled WGS sequence"/>
</dbReference>